<organism evidence="1 2">
    <name type="scientific">Lichenicoccus roseus</name>
    <dbReference type="NCBI Taxonomy" id="2683649"/>
    <lineage>
        <taxon>Bacteria</taxon>
        <taxon>Pseudomonadati</taxon>
        <taxon>Pseudomonadota</taxon>
        <taxon>Alphaproteobacteria</taxon>
        <taxon>Acetobacterales</taxon>
        <taxon>Acetobacteraceae</taxon>
        <taxon>Lichenicoccus</taxon>
    </lineage>
</organism>
<keyword evidence="2" id="KW-1185">Reference proteome</keyword>
<dbReference type="OrthoDB" id="7160352at2"/>
<dbReference type="EMBL" id="VCDI01000003">
    <property type="protein sequence ID" value="TLU72813.1"/>
    <property type="molecule type" value="Genomic_DNA"/>
</dbReference>
<dbReference type="AlphaFoldDB" id="A0A5R9J7J3"/>
<gene>
    <name evidence="1" type="ORF">FE263_12420</name>
</gene>
<evidence type="ECO:0000313" key="1">
    <source>
        <dbReference type="EMBL" id="TLU72813.1"/>
    </source>
</evidence>
<dbReference type="SUPFAM" id="SSF89447">
    <property type="entry name" value="AbrB/MazE/MraZ-like"/>
    <property type="match status" value="1"/>
</dbReference>
<protein>
    <recommendedName>
        <fullName evidence="3">AbrB/MazE/SpoVT family DNA-binding domain-containing protein</fullName>
    </recommendedName>
</protein>
<accession>A0A5R9J7J3</accession>
<dbReference type="InterPro" id="IPR037914">
    <property type="entry name" value="SpoVT-AbrB_sf"/>
</dbReference>
<comment type="caution">
    <text evidence="1">The sequence shown here is derived from an EMBL/GenBank/DDBJ whole genome shotgun (WGS) entry which is preliminary data.</text>
</comment>
<dbReference type="Proteomes" id="UP000305654">
    <property type="component" value="Unassembled WGS sequence"/>
</dbReference>
<evidence type="ECO:0008006" key="3">
    <source>
        <dbReference type="Google" id="ProtNLM"/>
    </source>
</evidence>
<name>A0A5R9J7J3_9PROT</name>
<reference evidence="1 2" key="1">
    <citation type="submission" date="2019-05" db="EMBL/GenBank/DDBJ databases">
        <authorList>
            <person name="Pankratov T."/>
            <person name="Grouzdev D."/>
        </authorList>
    </citation>
    <scope>NUCLEOTIDE SEQUENCE [LARGE SCALE GENOMIC DNA]</scope>
    <source>
        <strain evidence="1 2">KEBCLARHB70R</strain>
    </source>
</reference>
<evidence type="ECO:0000313" key="2">
    <source>
        <dbReference type="Proteomes" id="UP000305654"/>
    </source>
</evidence>
<proteinExistence type="predicted"/>
<dbReference type="RefSeq" id="WP_138326273.1">
    <property type="nucleotide sequence ID" value="NZ_VCDI01000003.1"/>
</dbReference>
<sequence length="80" mass="9034">MHDLERQMLQWLVNSDEKAEGRTTYEEADHYPVTLGPDGTLVIPAMLLEKFGWQPGHRLLLEQTDDGVLVTEIEALGDEA</sequence>